<comment type="caution">
    <text evidence="1">The sequence shown here is derived from an EMBL/GenBank/DDBJ whole genome shotgun (WGS) entry which is preliminary data.</text>
</comment>
<accession>A0ABU7TYZ5</accession>
<dbReference type="EMBL" id="JAWJZY010000001">
    <property type="protein sequence ID" value="MEE8657652.1"/>
    <property type="molecule type" value="Genomic_DNA"/>
</dbReference>
<reference evidence="1 2" key="1">
    <citation type="submission" date="2023-10" db="EMBL/GenBank/DDBJ databases">
        <title>Sorlinia euscelidii gen. nov., sp. nov., an acetic acid bacteria isolated from the gut of Euscelidius variegatus emitter.</title>
        <authorList>
            <person name="Michoud G."/>
            <person name="Marasco R."/>
            <person name="Seferji K."/>
            <person name="Gonella E."/>
            <person name="Garuglieri E."/>
            <person name="Alma A."/>
            <person name="Mapelli F."/>
            <person name="Borin S."/>
            <person name="Daffonchio D."/>
            <person name="Crotti E."/>
        </authorList>
    </citation>
    <scope>NUCLEOTIDE SEQUENCE [LARGE SCALE GENOMIC DNA]</scope>
    <source>
        <strain evidence="1 2">EV16P</strain>
    </source>
</reference>
<organism evidence="1 2">
    <name type="scientific">Sorlinia euscelidii</name>
    <dbReference type="NCBI Taxonomy" id="3081148"/>
    <lineage>
        <taxon>Bacteria</taxon>
        <taxon>Pseudomonadati</taxon>
        <taxon>Pseudomonadota</taxon>
        <taxon>Alphaproteobacteria</taxon>
        <taxon>Acetobacterales</taxon>
        <taxon>Acetobacteraceae</taxon>
        <taxon>Sorlinia</taxon>
    </lineage>
</organism>
<proteinExistence type="predicted"/>
<evidence type="ECO:0008006" key="3">
    <source>
        <dbReference type="Google" id="ProtNLM"/>
    </source>
</evidence>
<keyword evidence="2" id="KW-1185">Reference proteome</keyword>
<dbReference type="Pfam" id="PF08757">
    <property type="entry name" value="CotH"/>
    <property type="match status" value="1"/>
</dbReference>
<protein>
    <recommendedName>
        <fullName evidence="3">CotH protein</fullName>
    </recommendedName>
</protein>
<gene>
    <name evidence="1" type="ORF">DOFOFD_01315</name>
</gene>
<dbReference type="Proteomes" id="UP001312908">
    <property type="component" value="Unassembled WGS sequence"/>
</dbReference>
<dbReference type="RefSeq" id="WP_394818663.1">
    <property type="nucleotide sequence ID" value="NZ_JAWJZY010000001.1"/>
</dbReference>
<sequence length="459" mass="52720">MSNDVKIPTTGFINNGGVLTLGPKVVEEFKTVTIDRPSRVMRILIDGELSNPNASDVPISVSFYDGTLPLFSAVGLRNVQGQSSQEALKKNYNLKLRRPSNGKKLYVKMGDWSPTWTITLKGYGTDRTLIRETTATALWRQIHAHPDGLLAPTSAYQYWDKMNCGTNLRAMFSTDGLPCELWWNGAFQELVVWRSRTTNADYLMDENNRQHILMQAQHTWNVWDRDFDSRDWTVQSPSIDGYEDQEDISQKAADVQAACERLFKWFQACRADETQLRKDMHQYLHVRSWLDYLIMINVTGSYDSMQNNLFLGTWDGERWSVWPFDHDRTFGITAWQDRAAAAPDKIGWITVRGGTADQDPGIFDIIQRNLRPELRARWAELRLAGVISAENLTRIIRRQIALIDGASMTDDLENWSRGGENTVRPDLAYDGRWSISYIQEWFRGRVAWMDAQWGFDAAL</sequence>
<name>A0ABU7TYZ5_9PROT</name>
<dbReference type="InterPro" id="IPR014867">
    <property type="entry name" value="Spore_coat_CotH_CotH2/3/7"/>
</dbReference>
<evidence type="ECO:0000313" key="2">
    <source>
        <dbReference type="Proteomes" id="UP001312908"/>
    </source>
</evidence>
<evidence type="ECO:0000313" key="1">
    <source>
        <dbReference type="EMBL" id="MEE8657652.1"/>
    </source>
</evidence>